<evidence type="ECO:0000256" key="10">
    <source>
        <dbReference type="ARBA" id="ARBA00048778"/>
    </source>
</evidence>
<dbReference type="GO" id="GO:0016887">
    <property type="term" value="F:ATP hydrolysis activity"/>
    <property type="evidence" value="ECO:0007669"/>
    <property type="project" value="InterPro"/>
</dbReference>
<dbReference type="GO" id="GO:0005829">
    <property type="term" value="C:cytosol"/>
    <property type="evidence" value="ECO:0007669"/>
    <property type="project" value="TreeGrafter"/>
</dbReference>
<dbReference type="GO" id="GO:0016558">
    <property type="term" value="P:protein import into peroxisome matrix"/>
    <property type="evidence" value="ECO:0007669"/>
    <property type="project" value="TreeGrafter"/>
</dbReference>
<dbReference type="Gene3D" id="3.40.50.300">
    <property type="entry name" value="P-loop containing nucleotide triphosphate hydrolases"/>
    <property type="match status" value="2"/>
</dbReference>
<comment type="caution">
    <text evidence="12">The sequence shown here is derived from an EMBL/GenBank/DDBJ whole genome shotgun (WGS) entry which is preliminary data.</text>
</comment>
<dbReference type="FunFam" id="3.40.50.300:FF:000988">
    <property type="entry name" value="peroxisome biogenesis factor 6"/>
    <property type="match status" value="1"/>
</dbReference>
<dbReference type="InterPro" id="IPR047533">
    <property type="entry name" value="RecA-like_PEX6_r2"/>
</dbReference>
<comment type="similarity">
    <text evidence="2">Belongs to the AAA ATPase family.</text>
</comment>
<protein>
    <recommendedName>
        <fullName evidence="8">Peroxisomal ATPase PEX6</fullName>
    </recommendedName>
    <alternativeName>
        <fullName evidence="9">Peroxin-6</fullName>
    </alternativeName>
</protein>
<organism evidence="12 13">
    <name type="scientific">Acropora cervicornis</name>
    <name type="common">Staghorn coral</name>
    <dbReference type="NCBI Taxonomy" id="6130"/>
    <lineage>
        <taxon>Eukaryota</taxon>
        <taxon>Metazoa</taxon>
        <taxon>Cnidaria</taxon>
        <taxon>Anthozoa</taxon>
        <taxon>Hexacorallia</taxon>
        <taxon>Scleractinia</taxon>
        <taxon>Astrocoeniina</taxon>
        <taxon>Acroporidae</taxon>
        <taxon>Acropora</taxon>
    </lineage>
</organism>
<evidence type="ECO:0000256" key="8">
    <source>
        <dbReference type="ARBA" id="ARBA00034811"/>
    </source>
</evidence>
<dbReference type="SMART" id="SM00382">
    <property type="entry name" value="AAA"/>
    <property type="match status" value="2"/>
</dbReference>
<comment type="catalytic activity">
    <reaction evidence="10">
        <text>ATP + H2O = ADP + phosphate + H(+)</text>
        <dbReference type="Rhea" id="RHEA:13065"/>
        <dbReference type="ChEBI" id="CHEBI:15377"/>
        <dbReference type="ChEBI" id="CHEBI:15378"/>
        <dbReference type="ChEBI" id="CHEBI:30616"/>
        <dbReference type="ChEBI" id="CHEBI:43474"/>
        <dbReference type="ChEBI" id="CHEBI:456216"/>
    </reaction>
    <physiologicalReaction direction="left-to-right" evidence="10">
        <dbReference type="Rhea" id="RHEA:13066"/>
    </physiologicalReaction>
</comment>
<dbReference type="InterPro" id="IPR003960">
    <property type="entry name" value="ATPase_AAA_CS"/>
</dbReference>
<keyword evidence="3" id="KW-0962">Peroxisome biogenesis</keyword>
<dbReference type="PROSITE" id="PS00674">
    <property type="entry name" value="AAA"/>
    <property type="match status" value="1"/>
</dbReference>
<evidence type="ECO:0000256" key="5">
    <source>
        <dbReference type="ARBA" id="ARBA00022801"/>
    </source>
</evidence>
<dbReference type="PANTHER" id="PTHR23077:SF9">
    <property type="entry name" value="PEROXISOMAL ATPASE PEX6"/>
    <property type="match status" value="1"/>
</dbReference>
<evidence type="ECO:0000256" key="1">
    <source>
        <dbReference type="ARBA" id="ARBA00004370"/>
    </source>
</evidence>
<reference evidence="12" key="1">
    <citation type="journal article" date="2023" name="G3 (Bethesda)">
        <title>Whole genome assembly and annotation of the endangered Caribbean coral Acropora cervicornis.</title>
        <authorList>
            <person name="Selwyn J.D."/>
            <person name="Vollmer S.V."/>
        </authorList>
    </citation>
    <scope>NUCLEOTIDE SEQUENCE</scope>
    <source>
        <strain evidence="12">K2</strain>
    </source>
</reference>
<feature type="domain" description="AAA+ ATPase" evidence="11">
    <location>
        <begin position="583"/>
        <end position="717"/>
    </location>
</feature>
<proteinExistence type="inferred from homology"/>
<dbReference type="PANTHER" id="PTHR23077">
    <property type="entry name" value="AAA-FAMILY ATPASE"/>
    <property type="match status" value="1"/>
</dbReference>
<dbReference type="EMBL" id="JARQWQ010000034">
    <property type="protein sequence ID" value="KAK2561172.1"/>
    <property type="molecule type" value="Genomic_DNA"/>
</dbReference>
<comment type="subcellular location">
    <subcellularLocation>
        <location evidence="1">Membrane</location>
    </subcellularLocation>
</comment>
<gene>
    <name evidence="12" type="ORF">P5673_016316</name>
</gene>
<keyword evidence="7" id="KW-0472">Membrane</keyword>
<name>A0AAD9QH41_ACRCE</name>
<evidence type="ECO:0000256" key="9">
    <source>
        <dbReference type="ARBA" id="ARBA00034920"/>
    </source>
</evidence>
<dbReference type="InterPro" id="IPR050168">
    <property type="entry name" value="AAA_ATPase_domain"/>
</dbReference>
<dbReference type="GO" id="GO:0005524">
    <property type="term" value="F:ATP binding"/>
    <property type="evidence" value="ECO:0007669"/>
    <property type="project" value="UniProtKB-KW"/>
</dbReference>
<evidence type="ECO:0000256" key="7">
    <source>
        <dbReference type="ARBA" id="ARBA00023136"/>
    </source>
</evidence>
<evidence type="ECO:0000259" key="11">
    <source>
        <dbReference type="SMART" id="SM00382"/>
    </source>
</evidence>
<keyword evidence="4" id="KW-0547">Nucleotide-binding</keyword>
<dbReference type="FunFam" id="1.10.8.60:FF:000039">
    <property type="entry name" value="peroxisome biogenesis factor 6"/>
    <property type="match status" value="1"/>
</dbReference>
<evidence type="ECO:0000256" key="4">
    <source>
        <dbReference type="ARBA" id="ARBA00022741"/>
    </source>
</evidence>
<dbReference type="SUPFAM" id="SSF52540">
    <property type="entry name" value="P-loop containing nucleoside triphosphate hydrolases"/>
    <property type="match status" value="2"/>
</dbReference>
<sequence>MADGQYLKGDLHSASFHDLAKLHGSDLLFTDGIISACDEIFVSGGGTDKRFPVALRSASKFMVPKRDLLLNVHSRKESDENGQGNCGKLKIFLLDRVLHKYQLRDGEMVWVKQVKPFPLERVVIAILSEEKYLWSRKFLATFLLKSLSPGPVIIRENDVFYLPDDQEKSVVISQKGELVVKVLQCEPVQQGCVTQHTSVVITKSSMPEVWALENKATSVNLSDEFLNNFLLSHFALHHGETFSNEAFVDSLTVTAHKLLVHSLDSRMENEGNCSCNRIFVSLSTLVNLKLFNGSWVKIDMNKPQGHANYQLKKDCSRQEGPYLDGSLAMSNHRVVQLIAVNSINTLEKNHFAGHHMEFISLDNGNEVEDGVGYISPLLGFNLFGKINIPVKTGHTIYICPIYDAPHTGKDPSHDTMSKTWQPAFATEVHIALVQSPHYKAGDSFDGALAEYFKVTSLLTVGDIFFVTWNWQRNVDTMNLHSTSDERCRSVVVYFQVTKLVCAQNDVKSCFVDVEHSSLYQRGSVHGYVPIALEQYCVDQGSQVMDSRPSFWDQSSPAGLNTYVDALENIVKPYLDSSKENFLSSCGILLSGPHGTGKKTVTMATSRRLNLHILSVSCFALIGESLAATETRIKNEFERAVSCSPCILLLLNIEALGKDKEGNDKEPRIASTLLECMSSLKDASDWPVVVIATTSSPNDVTAEIFSCFIHELKLEPPDERERRDMLCSLAAMTSVGSDVSFEKLAKRTAGLVLADFVALFANASCAATKRLKSQVTETPGFVDETGKPASFSRDVEEQLGVFGVQLCRQDFEDSLEIVQSSLSDAIGAPKIPSVKWEDVGGLLEVKAEILDTIQMPLQHPELFAEGLRRSGVLLYGPPGTGKTLLAKAVATECSLNFLSVKGPELINMYVGQSEQNIREVFTRAQSARPCVIFFDELDSLAPNRGRSGDSGGVMDRVVSQLLAELDGLHKACDVFVIGATNRPDLLDPALLRPGRFDKLLYLGVSGDQQSQLHILKALTRKFNLHPDLQLENVAALCPPNLTGADFYALCSDAMLNAVKRRIEFFKQGLDIETEEIHVVEEDFRNALYALVPSVSVQELKRYKDLQKQFALASSMNSKK</sequence>
<accession>A0AAD9QH41</accession>
<feature type="domain" description="AAA+ ATPase" evidence="11">
    <location>
        <begin position="867"/>
        <end position="1005"/>
    </location>
</feature>
<dbReference type="GO" id="GO:0005778">
    <property type="term" value="C:peroxisomal membrane"/>
    <property type="evidence" value="ECO:0007669"/>
    <property type="project" value="TreeGrafter"/>
</dbReference>
<dbReference type="Pfam" id="PF00004">
    <property type="entry name" value="AAA"/>
    <property type="match status" value="2"/>
</dbReference>
<dbReference type="InterPro" id="IPR003593">
    <property type="entry name" value="AAA+_ATPase"/>
</dbReference>
<keyword evidence="5" id="KW-0378">Hydrolase</keyword>
<dbReference type="InterPro" id="IPR027417">
    <property type="entry name" value="P-loop_NTPase"/>
</dbReference>
<dbReference type="Gene3D" id="1.10.8.60">
    <property type="match status" value="2"/>
</dbReference>
<dbReference type="FunFam" id="3.40.50.300:FF:000109">
    <property type="entry name" value="Peroxisomal biogenesis factor 6"/>
    <property type="match status" value="1"/>
</dbReference>
<evidence type="ECO:0000313" key="13">
    <source>
        <dbReference type="Proteomes" id="UP001249851"/>
    </source>
</evidence>
<evidence type="ECO:0000256" key="3">
    <source>
        <dbReference type="ARBA" id="ARBA00022593"/>
    </source>
</evidence>
<evidence type="ECO:0000256" key="6">
    <source>
        <dbReference type="ARBA" id="ARBA00022840"/>
    </source>
</evidence>
<dbReference type="Proteomes" id="UP001249851">
    <property type="component" value="Unassembled WGS sequence"/>
</dbReference>
<keyword evidence="13" id="KW-1185">Reference proteome</keyword>
<dbReference type="InterPro" id="IPR003959">
    <property type="entry name" value="ATPase_AAA_core"/>
</dbReference>
<reference evidence="12" key="2">
    <citation type="journal article" date="2023" name="Science">
        <title>Genomic signatures of disease resistance in endangered staghorn corals.</title>
        <authorList>
            <person name="Vollmer S.V."/>
            <person name="Selwyn J.D."/>
            <person name="Despard B.A."/>
            <person name="Roesel C.L."/>
        </authorList>
    </citation>
    <scope>NUCLEOTIDE SEQUENCE</scope>
    <source>
        <strain evidence="12">K2</strain>
    </source>
</reference>
<evidence type="ECO:0000256" key="2">
    <source>
        <dbReference type="ARBA" id="ARBA00006914"/>
    </source>
</evidence>
<evidence type="ECO:0000313" key="12">
    <source>
        <dbReference type="EMBL" id="KAK2561172.1"/>
    </source>
</evidence>
<dbReference type="CDD" id="cd19527">
    <property type="entry name" value="RecA-like_PEX6_r2"/>
    <property type="match status" value="1"/>
</dbReference>
<dbReference type="AlphaFoldDB" id="A0AAD9QH41"/>
<keyword evidence="6" id="KW-0067">ATP-binding</keyword>